<evidence type="ECO:0000313" key="1">
    <source>
        <dbReference type="EMBL" id="BCN31255.1"/>
    </source>
</evidence>
<evidence type="ECO:0000313" key="2">
    <source>
        <dbReference type="Proteomes" id="UP000595897"/>
    </source>
</evidence>
<accession>A0A7R7ELM8</accession>
<dbReference type="EMBL" id="AP024169">
    <property type="protein sequence ID" value="BCN31255.1"/>
    <property type="molecule type" value="Genomic_DNA"/>
</dbReference>
<dbReference type="AlphaFoldDB" id="A0A7R7ELM8"/>
<dbReference type="KEGG" id="ahb:bsdtb5_25500"/>
<dbReference type="RefSeq" id="WP_271712391.1">
    <property type="nucleotide sequence ID" value="NZ_AP024169.1"/>
</dbReference>
<proteinExistence type="predicted"/>
<name>A0A7R7ELM8_9FIRM</name>
<dbReference type="Proteomes" id="UP000595897">
    <property type="component" value="Chromosome"/>
</dbReference>
<gene>
    <name evidence="1" type="ORF">bsdtb5_25500</name>
</gene>
<protein>
    <recommendedName>
        <fullName evidence="3">Methyl-accepting chemotaxis protein</fullName>
    </recommendedName>
</protein>
<organism evidence="1 2">
    <name type="scientific">Anaeromicropila herbilytica</name>
    <dbReference type="NCBI Taxonomy" id="2785025"/>
    <lineage>
        <taxon>Bacteria</taxon>
        <taxon>Bacillati</taxon>
        <taxon>Bacillota</taxon>
        <taxon>Clostridia</taxon>
        <taxon>Lachnospirales</taxon>
        <taxon>Lachnospiraceae</taxon>
        <taxon>Anaeromicropila</taxon>
    </lineage>
</organism>
<reference evidence="1 2" key="1">
    <citation type="submission" date="2020-11" db="EMBL/GenBank/DDBJ databases">
        <title>Draft genome sequencing of a Lachnospiraceae strain isolated from anoxic soil subjected to BSD treatment.</title>
        <authorList>
            <person name="Uek A."/>
            <person name="Tonouchi A."/>
        </authorList>
    </citation>
    <scope>NUCLEOTIDE SEQUENCE [LARGE SCALE GENOMIC DNA]</scope>
    <source>
        <strain evidence="1 2">TB5</strain>
    </source>
</reference>
<evidence type="ECO:0008006" key="3">
    <source>
        <dbReference type="Google" id="ProtNLM"/>
    </source>
</evidence>
<sequence>MRFNTISSKMLTVLLSVIILSMVVISFTSYHNSKQIIEEQITHNMDAELKSIMTDIEMKMQKVSTMTEQTARNVGTTYSTTKLKQYEEMLGKVIFDSDLVIGSGIWFEP</sequence>
<dbReference type="Gene3D" id="3.30.450.20">
    <property type="entry name" value="PAS domain"/>
    <property type="match status" value="1"/>
</dbReference>
<keyword evidence="2" id="KW-1185">Reference proteome</keyword>